<dbReference type="PANTHER" id="PTHR16291">
    <property type="entry name" value="NUCLEAR CAP-BINDING PROTEIN SUBUNIT 3"/>
    <property type="match status" value="1"/>
</dbReference>
<keyword evidence="3" id="KW-1185">Reference proteome</keyword>
<sequence>MSLDFAGAGDAPPQNDFINDVDMDIDMDIDLSIPAEAEAQLEPEAMRTDDFANNAGAAFSNQAPAPAEVQADKVHIRGLDNLTTGEIKAYALDHFPTDRYVRIEWIDDTSANIIYEDAETAFAALGALSDPSFADVASLPALELRKARPFHEKPDVELAVRQAVVTDVKKARAHEASRFYLMNPDKDPWEQRRQGRNNRGNGDFRKRRYDDNEQRRRRQADSFDVDMYDEDGGSDSRARSRRRTRRRSDSLDSRRDDRRGRGRRRSQGDLFSSKKDDGRLRDRSASPMRDGDGRYGFAEDQNSMARKVRRRSYTPPTTATRRDTGITNSQKELFPVQKPTSVLSTTSPASPKELFPHKHTPGKRSRELFPNKTAHSNHRRQDAFDAADGTEGFIGHMPRSLEERINASNPRSLEDRINNPLPGSNVNGRSRNKGQAEGFSVKGAGEQAPGFQIRGAASEPVNVKELFPIKSGSNAGKELFGDKIKGRGAARRRAEDMFF</sequence>
<feature type="compositionally biased region" description="Polar residues" evidence="1">
    <location>
        <begin position="338"/>
        <end position="349"/>
    </location>
</feature>
<feature type="region of interest" description="Disordered" evidence="1">
    <location>
        <begin position="472"/>
        <end position="499"/>
    </location>
</feature>
<evidence type="ECO:0000256" key="1">
    <source>
        <dbReference type="SAM" id="MobiDB-lite"/>
    </source>
</evidence>
<feature type="region of interest" description="Disordered" evidence="1">
    <location>
        <begin position="410"/>
        <end position="446"/>
    </location>
</feature>
<dbReference type="Pfam" id="PF10309">
    <property type="entry name" value="NCBP3"/>
    <property type="match status" value="1"/>
</dbReference>
<feature type="compositionally biased region" description="Acidic residues" evidence="1">
    <location>
        <begin position="223"/>
        <end position="233"/>
    </location>
</feature>
<organism evidence="2 3">
    <name type="scientific">Phyllosticta citricarpa</name>
    <dbReference type="NCBI Taxonomy" id="55181"/>
    <lineage>
        <taxon>Eukaryota</taxon>
        <taxon>Fungi</taxon>
        <taxon>Dikarya</taxon>
        <taxon>Ascomycota</taxon>
        <taxon>Pezizomycotina</taxon>
        <taxon>Dothideomycetes</taxon>
        <taxon>Dothideomycetes incertae sedis</taxon>
        <taxon>Botryosphaeriales</taxon>
        <taxon>Phyllostictaceae</taxon>
        <taxon>Phyllosticta</taxon>
    </lineage>
</organism>
<accession>A0ABR1MQ10</accession>
<dbReference type="Proteomes" id="UP001365128">
    <property type="component" value="Unassembled WGS sequence"/>
</dbReference>
<evidence type="ECO:0000313" key="3">
    <source>
        <dbReference type="Proteomes" id="UP001365128"/>
    </source>
</evidence>
<dbReference type="EMBL" id="JBBPDW010000002">
    <property type="protein sequence ID" value="KAK7555821.1"/>
    <property type="molecule type" value="Genomic_DNA"/>
</dbReference>
<gene>
    <name evidence="2" type="ORF">IWX46DRAFT_142061</name>
</gene>
<feature type="compositionally biased region" description="Basic and acidic residues" evidence="1">
    <location>
        <begin position="247"/>
        <end position="259"/>
    </location>
</feature>
<feature type="compositionally biased region" description="Polar residues" evidence="1">
    <location>
        <begin position="314"/>
        <end position="331"/>
    </location>
</feature>
<evidence type="ECO:0008006" key="4">
    <source>
        <dbReference type="Google" id="ProtNLM"/>
    </source>
</evidence>
<name>A0ABR1MQ10_9PEZI</name>
<feature type="compositionally biased region" description="Basic and acidic residues" evidence="1">
    <location>
        <begin position="202"/>
        <end position="214"/>
    </location>
</feature>
<evidence type="ECO:0000313" key="2">
    <source>
        <dbReference type="EMBL" id="KAK7555821.1"/>
    </source>
</evidence>
<dbReference type="PANTHER" id="PTHR16291:SF0">
    <property type="entry name" value="NUCLEAR CAP-BINDING PROTEIN SUBUNIT 3"/>
    <property type="match status" value="1"/>
</dbReference>
<reference evidence="2 3" key="1">
    <citation type="submission" date="2024-04" db="EMBL/GenBank/DDBJ databases">
        <title>Phyllosticta paracitricarpa is synonymous to the EU quarantine fungus P. citricarpa based on phylogenomic analyses.</title>
        <authorList>
            <consortium name="Lawrence Berkeley National Laboratory"/>
            <person name="Van Ingen-Buijs V.A."/>
            <person name="Van Westerhoven A.C."/>
            <person name="Haridas S."/>
            <person name="Skiadas P."/>
            <person name="Martin F."/>
            <person name="Groenewald J.Z."/>
            <person name="Crous P.W."/>
            <person name="Seidl M.F."/>
        </authorList>
    </citation>
    <scope>NUCLEOTIDE SEQUENCE [LARGE SCALE GENOMIC DNA]</scope>
    <source>
        <strain evidence="2 3">CBS 122670</strain>
    </source>
</reference>
<proteinExistence type="predicted"/>
<comment type="caution">
    <text evidence="2">The sequence shown here is derived from an EMBL/GenBank/DDBJ whole genome shotgun (WGS) entry which is preliminary data.</text>
</comment>
<feature type="compositionally biased region" description="Basic and acidic residues" evidence="1">
    <location>
        <begin position="272"/>
        <end position="293"/>
    </location>
</feature>
<feature type="region of interest" description="Disordered" evidence="1">
    <location>
        <begin position="185"/>
        <end position="379"/>
    </location>
</feature>
<dbReference type="InterPro" id="IPR019416">
    <property type="entry name" value="NCBP3"/>
</dbReference>
<protein>
    <recommendedName>
        <fullName evidence="4">Nucleotide-binding, alpha-beta plait</fullName>
    </recommendedName>
</protein>